<proteinExistence type="predicted"/>
<dbReference type="EMBL" id="BSSD01000002">
    <property type="protein sequence ID" value="GLW90707.1"/>
    <property type="molecule type" value="Genomic_DNA"/>
</dbReference>
<reference evidence="1" key="1">
    <citation type="submission" date="2023-02" db="EMBL/GenBank/DDBJ databases">
        <title>Actinokineospora globicatena NBRC 15670.</title>
        <authorList>
            <person name="Ichikawa N."/>
            <person name="Sato H."/>
            <person name="Tonouchi N."/>
        </authorList>
    </citation>
    <scope>NUCLEOTIDE SEQUENCE</scope>
    <source>
        <strain evidence="1">NBRC 15670</strain>
    </source>
</reference>
<evidence type="ECO:0000313" key="1">
    <source>
        <dbReference type="EMBL" id="GLW90707.1"/>
    </source>
</evidence>
<keyword evidence="2" id="KW-1185">Reference proteome</keyword>
<organism evidence="1 2">
    <name type="scientific">Actinokineospora globicatena</name>
    <dbReference type="NCBI Taxonomy" id="103729"/>
    <lineage>
        <taxon>Bacteria</taxon>
        <taxon>Bacillati</taxon>
        <taxon>Actinomycetota</taxon>
        <taxon>Actinomycetes</taxon>
        <taxon>Pseudonocardiales</taxon>
        <taxon>Pseudonocardiaceae</taxon>
        <taxon>Actinokineospora</taxon>
    </lineage>
</organism>
<name>A0A9W6V6T6_9PSEU</name>
<dbReference type="AlphaFoldDB" id="A0A9W6V6T6"/>
<accession>A0A9W6V6T6</accession>
<sequence length="179" mass="18787">MLAVTVPAWVTVLRRLAGRLPDDDLAALRSTLGAGEVDDLERSLLFALADHRVGIDDTERALLAAEGVRVDSPVLADLPAPVAADTRFRPEPSASTVDEKVLAATATLPTVRRVLRARRLAGDKLVYVVELTGGSVPTAQAALHWGLDGALLEVVLEGEDLPPYQAAARSAGVAVATVI</sequence>
<comment type="caution">
    <text evidence="1">The sequence shown here is derived from an EMBL/GenBank/DDBJ whole genome shotgun (WGS) entry which is preliminary data.</text>
</comment>
<protein>
    <submittedName>
        <fullName evidence="1">Uncharacterized protein</fullName>
    </submittedName>
</protein>
<evidence type="ECO:0000313" key="2">
    <source>
        <dbReference type="Proteomes" id="UP001165042"/>
    </source>
</evidence>
<dbReference type="Proteomes" id="UP001165042">
    <property type="component" value="Unassembled WGS sequence"/>
</dbReference>
<gene>
    <name evidence="1" type="ORF">Aglo03_15230</name>
</gene>